<dbReference type="InterPro" id="IPR044023">
    <property type="entry name" value="Ig_7"/>
</dbReference>
<evidence type="ECO:0000313" key="3">
    <source>
        <dbReference type="EMBL" id="MEM0578265.1"/>
    </source>
</evidence>
<dbReference type="Proteomes" id="UP001468798">
    <property type="component" value="Unassembled WGS sequence"/>
</dbReference>
<name>A0ABU9NSE7_9FLAO</name>
<evidence type="ECO:0000313" key="4">
    <source>
        <dbReference type="Proteomes" id="UP001468798"/>
    </source>
</evidence>
<reference evidence="3 4" key="1">
    <citation type="submission" date="2024-03" db="EMBL/GenBank/DDBJ databases">
        <title>Two novel species of the genus Flavobacterium exhibiting potentially degradation of complex polysaccharides.</title>
        <authorList>
            <person name="Lian X."/>
        </authorList>
    </citation>
    <scope>NUCLEOTIDE SEQUENCE [LARGE SCALE GENOMIC DNA]</scope>
    <source>
        <strain evidence="3 4">N6</strain>
    </source>
</reference>
<sequence length="1626" mass="165103">MELSNDSITSERFLDYDKVKSKKNNKKSSVLPDKKLRNNASTYAVTSIDLNGPALGVNNDVLVNAAGSLYFIANFNNQIITTTGTATSARITFSSNTNGVPAGVPNPANEVLYVYNAAGTTLLGTYQISTASATTYDIVLGTNTLRISHTTANVFDITEVFGQPILVDNLEIMLRNQYYNHTNPAIGDTRRYAVISVTDPDTTLSAYARLTTGSDPVAVNDTNAVAANSATAVTGNLLTNDTDATVGDARTITEVHGYTSSVGAVYTSTYGTITVQSNGAYSYNVDVNNATVKGLKNGNSITDIISYQVTDNVGNFDFGYLTVTINGVTEPPVATNNTNTVTVGTSTVATGNVISDDSGLGSDKLDRNTSLFVWESQYTSGATVNGTTRTVGGVNVSFVQNTPAGVAGALNQTVNFGTNGGHTGYFLFASDPAVNPAGDNRLTINFSKPVTNISFALSDIDFNQTNIWQDQMRVLGSLAGANVNYNKQVAGSIQQTGSDTFYGTGSVPATDAHGNVTISFNSPIDKLEFYYNYGPNVTAADPGGQLAGLTDLVWQDDEASGVLLVNGLTTNVGVPVAGTYGTFIIYANGSYTYTLNSSSPAVLALTSGQTLTDSIPYSISDNIPGSGNIASANLIITITCTPPVAPTVTTGAATCASPGTATITNYDSSFTYTFTPAGPTVGAGGVISNLTPNTSYTVTATVGGGGCISNASSAFSVSPSQTPSAPVVGAITQPSCSVATGSVVLSGLPSSGTWTVTASPGGETVTSTGTTTTFSGLTAGITYTFTVTNASSCTSSLSTNAVIYNRLCANNDSFTDAGGSVIQNDFINGVVVTTTNTDVTPVTNGPLSIDANGNLTIAPGTTPGTYTITYTICETANLSNCTTATVSVLIVDSDGDGVYDSSDLDDDNDGILDTVECTNNLVNLNSLVPLINPGGTTNIAVGDRFYRANALRRLGITYDAIVNIISLQLSGGGTLQLSGGAFNLNSIVARTNPYVVYRVDFVPAGSGASTTGPYTPVNIGKLQISSEDIDGNGDATLGEVSGFSNALTTTSILPGSNITGGGFDLGLSGLGGPGTGFSYYRPVQADGVTNVPNGASGDNNYKLVVSFDNYTSGDFVYGATGPTTIGVTPNTNPRTRGMDFRVRSLYGCDNDGDGISNELDLDSDNDVCSDANEYYNNITSAASGQQFGQTGGATAPVNANGTVNLPAASYTGSYTNAITSGTASTISTQPADVSILAGTNTTFSTSVSGGSGVTQHQWQVSTDNGTSWTNITNGGVYSNATTATLTITAATVAMNGYDYRDVITESNFVCGTVTSASGNLCVIQEPTLSSNSTVCSGADAIFTITGTAGNTVTYSGAASGTATIGAGGTVAVTVTGVTADTTLNLSNVSDGSCNRSLTATATVTVNALPVAATVSSNSPVCSGSDAIFTITGTAGNTVTYSGAASGTATIGAGGTVAVTVTGVTADTTLNLSNVSDGSCNRSLTATATVTVNPLPASNLVLNGTSPICSGTGTNITVASSVVGVNYQLRTGTTNVGTVVAGDGGTINLPTGNLTATTTFNVLATNATTSCSIQLTETEEVTVTPTVSIAAFSPATSTRCQGAGAVTTTTTATNSTGITYSLDAASL</sequence>
<dbReference type="InterPro" id="IPR028974">
    <property type="entry name" value="TSP_type-3_rpt"/>
</dbReference>
<evidence type="ECO:0000259" key="1">
    <source>
        <dbReference type="Pfam" id="PF17803"/>
    </source>
</evidence>
<dbReference type="NCBIfam" id="TIGR01965">
    <property type="entry name" value="VCBS_repeat"/>
    <property type="match status" value="2"/>
</dbReference>
<accession>A0ABU9NSE7</accession>
<dbReference type="RefSeq" id="WP_342693092.1">
    <property type="nucleotide sequence ID" value="NZ_JBCGDP010000021.1"/>
</dbReference>
<comment type="caution">
    <text evidence="3">The sequence shown here is derived from an EMBL/GenBank/DDBJ whole genome shotgun (WGS) entry which is preliminary data.</text>
</comment>
<dbReference type="Pfam" id="PF17803">
    <property type="entry name" value="Cadherin_4"/>
    <property type="match status" value="1"/>
</dbReference>
<protein>
    <submittedName>
        <fullName evidence="3">VCBS domain-containing protein</fullName>
    </submittedName>
</protein>
<gene>
    <name evidence="3" type="ORF">WFZ86_17305</name>
</gene>
<dbReference type="SUPFAM" id="SSF103647">
    <property type="entry name" value="TSP type-3 repeat"/>
    <property type="match status" value="1"/>
</dbReference>
<dbReference type="EMBL" id="JBCGDP010000021">
    <property type="protein sequence ID" value="MEM0578265.1"/>
    <property type="molecule type" value="Genomic_DNA"/>
</dbReference>
<dbReference type="Pfam" id="PF19081">
    <property type="entry name" value="Ig_7"/>
    <property type="match status" value="1"/>
</dbReference>
<feature type="domain" description="Ig-like" evidence="2">
    <location>
        <begin position="1409"/>
        <end position="1493"/>
    </location>
</feature>
<feature type="domain" description="RapA2 cadherin-like" evidence="1">
    <location>
        <begin position="214"/>
        <end position="283"/>
    </location>
</feature>
<organism evidence="3 4">
    <name type="scientific">Flavobacterium polysaccharolyticum</name>
    <dbReference type="NCBI Taxonomy" id="3133148"/>
    <lineage>
        <taxon>Bacteria</taxon>
        <taxon>Pseudomonadati</taxon>
        <taxon>Bacteroidota</taxon>
        <taxon>Flavobacteriia</taxon>
        <taxon>Flavobacteriales</taxon>
        <taxon>Flavobacteriaceae</taxon>
        <taxon>Flavobacterium</taxon>
    </lineage>
</organism>
<proteinExistence type="predicted"/>
<dbReference type="InterPro" id="IPR040853">
    <property type="entry name" value="RapA2_cadherin-like"/>
</dbReference>
<dbReference type="InterPro" id="IPR010221">
    <property type="entry name" value="VCBS_dom"/>
</dbReference>
<evidence type="ECO:0000259" key="2">
    <source>
        <dbReference type="Pfam" id="PF19081"/>
    </source>
</evidence>
<dbReference type="InterPro" id="IPR013783">
    <property type="entry name" value="Ig-like_fold"/>
</dbReference>
<dbReference type="Gene3D" id="2.60.40.10">
    <property type="entry name" value="Immunoglobulins"/>
    <property type="match status" value="2"/>
</dbReference>
<keyword evidence="4" id="KW-1185">Reference proteome</keyword>
<feature type="non-terminal residue" evidence="3">
    <location>
        <position position="1626"/>
    </location>
</feature>